<organism evidence="3">
    <name type="scientific">Tuwongella immobilis</name>
    <dbReference type="NCBI Taxonomy" id="692036"/>
    <lineage>
        <taxon>Bacteria</taxon>
        <taxon>Pseudomonadati</taxon>
        <taxon>Planctomycetota</taxon>
        <taxon>Planctomycetia</taxon>
        <taxon>Gemmatales</taxon>
        <taxon>Gemmataceae</taxon>
        <taxon>Tuwongella</taxon>
    </lineage>
</organism>
<evidence type="ECO:0000256" key="1">
    <source>
        <dbReference type="SAM" id="MobiDB-lite"/>
    </source>
</evidence>
<name>A0A6C2YL54_9BACT</name>
<evidence type="ECO:0000313" key="4">
    <source>
        <dbReference type="Proteomes" id="UP000464378"/>
    </source>
</evidence>
<dbReference type="EMBL" id="LR586016">
    <property type="protein sequence ID" value="VIP02310.1"/>
    <property type="molecule type" value="Genomic_DNA"/>
</dbReference>
<sequence length="242" mass="26763">MRLLMILTLTLGLVGMARAQDEPRTLPTTRFGVSLLKENYPQSNPKEALESVLRAIDRNRLEYLVAHLIDPDFVDQQLKTVATAYPTELRTATLKAPIEIQRLIASDATESDNLVELVAIFPDLATPAKKVALAYNPAVKDARLVLDRLRALLFEKIIADVKRKLVDDPESLKTLRRIARDGEVKTSGAKASLVDPLNPSNVVYLKLIDNRWQMENRRDQTAGDAAPAPKAAPANAPPAQDQ</sequence>
<protein>
    <submittedName>
        <fullName evidence="3">Uncharacterized protein</fullName>
    </submittedName>
</protein>
<accession>A0A6C2YL54</accession>
<reference evidence="3" key="1">
    <citation type="submission" date="2019-04" db="EMBL/GenBank/DDBJ databases">
        <authorList>
            <consortium name="Science for Life Laboratories"/>
        </authorList>
    </citation>
    <scope>NUCLEOTIDE SEQUENCE</scope>
    <source>
        <strain evidence="3">MBLW1</strain>
    </source>
</reference>
<feature type="signal peptide" evidence="2">
    <location>
        <begin position="1"/>
        <end position="19"/>
    </location>
</feature>
<dbReference type="RefSeq" id="WP_162657496.1">
    <property type="nucleotide sequence ID" value="NZ_LR593887.1"/>
</dbReference>
<feature type="region of interest" description="Disordered" evidence="1">
    <location>
        <begin position="216"/>
        <end position="242"/>
    </location>
</feature>
<feature type="compositionally biased region" description="Low complexity" evidence="1">
    <location>
        <begin position="225"/>
        <end position="242"/>
    </location>
</feature>
<gene>
    <name evidence="3" type="ORF">GMBLW1_16500</name>
</gene>
<dbReference type="EMBL" id="LR593887">
    <property type="protein sequence ID" value="VTS01016.1"/>
    <property type="molecule type" value="Genomic_DNA"/>
</dbReference>
<dbReference type="Proteomes" id="UP000464378">
    <property type="component" value="Chromosome"/>
</dbReference>
<keyword evidence="2" id="KW-0732">Signal</keyword>
<evidence type="ECO:0000313" key="3">
    <source>
        <dbReference type="EMBL" id="VIP02310.1"/>
    </source>
</evidence>
<dbReference type="InParanoid" id="A0A6C2YL54"/>
<feature type="chain" id="PRO_5036172745" evidence="2">
    <location>
        <begin position="20"/>
        <end position="242"/>
    </location>
</feature>
<dbReference type="AlphaFoldDB" id="A0A6C2YL54"/>
<evidence type="ECO:0000256" key="2">
    <source>
        <dbReference type="SAM" id="SignalP"/>
    </source>
</evidence>
<proteinExistence type="predicted"/>
<dbReference type="KEGG" id="tim:GMBLW1_16500"/>
<keyword evidence="4" id="KW-1185">Reference proteome</keyword>